<reference evidence="4 5" key="1">
    <citation type="journal article" date="2019" name="Sci. Rep.">
        <title>Comparative genomics of chytrid fungi reveal insights into the obligate biotrophic and pathogenic lifestyle of Synchytrium endobioticum.</title>
        <authorList>
            <person name="van de Vossenberg B.T.L.H."/>
            <person name="Warris S."/>
            <person name="Nguyen H.D.T."/>
            <person name="van Gent-Pelzer M.P.E."/>
            <person name="Joly D.L."/>
            <person name="van de Geest H.C."/>
            <person name="Bonants P.J.M."/>
            <person name="Smith D.S."/>
            <person name="Levesque C.A."/>
            <person name="van der Lee T.A.J."/>
        </authorList>
    </citation>
    <scope>NUCLEOTIDE SEQUENCE [LARGE SCALE GENOMIC DNA]</scope>
    <source>
        <strain evidence="2 5">LEV6574</strain>
        <strain evidence="3 4">MB42</strain>
    </source>
</reference>
<sequence>MRASPNSHFYRVKRNGINKSEIKVNDNAYRATYVESSPFKTRIMSISALLPPPPLHKSVPHELDLPEMKDVMNVEGLLEGLKERTKALEAKYDLDMKNSSGSRQYAVGESTQRASMLLNQLREHGVQQQPNGLARKPSGKPAWNPSVRVHDDHCRKGRSKMVWATPFDVVMHCVLN</sequence>
<comment type="caution">
    <text evidence="2">The sequence shown here is derived from an EMBL/GenBank/DDBJ whole genome shotgun (WGS) entry which is preliminary data.</text>
</comment>
<dbReference type="VEuPathDB" id="FungiDB:SeMB42_g01695"/>
<name>A0A507D291_9FUNG</name>
<proteinExistence type="predicted"/>
<dbReference type="AlphaFoldDB" id="A0A507D291"/>
<evidence type="ECO:0000313" key="2">
    <source>
        <dbReference type="EMBL" id="TPX45619.1"/>
    </source>
</evidence>
<evidence type="ECO:0000313" key="4">
    <source>
        <dbReference type="Proteomes" id="UP000317494"/>
    </source>
</evidence>
<accession>A0A507D291</accession>
<dbReference type="Proteomes" id="UP000317494">
    <property type="component" value="Unassembled WGS sequence"/>
</dbReference>
<evidence type="ECO:0000313" key="3">
    <source>
        <dbReference type="EMBL" id="TPX52027.1"/>
    </source>
</evidence>
<dbReference type="EMBL" id="QEAN01000045">
    <property type="protein sequence ID" value="TPX52027.1"/>
    <property type="molecule type" value="Genomic_DNA"/>
</dbReference>
<gene>
    <name evidence="2" type="ORF">SeLEV6574_g03763</name>
    <name evidence="3" type="ORF">SeMB42_g01695</name>
</gene>
<organism evidence="2 5">
    <name type="scientific">Synchytrium endobioticum</name>
    <dbReference type="NCBI Taxonomy" id="286115"/>
    <lineage>
        <taxon>Eukaryota</taxon>
        <taxon>Fungi</taxon>
        <taxon>Fungi incertae sedis</taxon>
        <taxon>Chytridiomycota</taxon>
        <taxon>Chytridiomycota incertae sedis</taxon>
        <taxon>Chytridiomycetes</taxon>
        <taxon>Synchytriales</taxon>
        <taxon>Synchytriaceae</taxon>
        <taxon>Synchytrium</taxon>
    </lineage>
</organism>
<evidence type="ECO:0000256" key="1">
    <source>
        <dbReference type="SAM" id="MobiDB-lite"/>
    </source>
</evidence>
<keyword evidence="4" id="KW-1185">Reference proteome</keyword>
<evidence type="ECO:0000313" key="5">
    <source>
        <dbReference type="Proteomes" id="UP000320475"/>
    </source>
</evidence>
<feature type="region of interest" description="Disordered" evidence="1">
    <location>
        <begin position="127"/>
        <end position="146"/>
    </location>
</feature>
<dbReference type="Proteomes" id="UP000320475">
    <property type="component" value="Unassembled WGS sequence"/>
</dbReference>
<dbReference type="EMBL" id="QEAM01000135">
    <property type="protein sequence ID" value="TPX45619.1"/>
    <property type="molecule type" value="Genomic_DNA"/>
</dbReference>
<protein>
    <submittedName>
        <fullName evidence="2">Uncharacterized protein</fullName>
    </submittedName>
</protein>